<evidence type="ECO:0000256" key="1">
    <source>
        <dbReference type="SAM" id="SignalP"/>
    </source>
</evidence>
<name>A0A7K3WSA1_9FLAO</name>
<dbReference type="Gene3D" id="2.60.40.1260">
    <property type="entry name" value="Lamin Tail domain"/>
    <property type="match status" value="1"/>
</dbReference>
<keyword evidence="4" id="KW-1185">Reference proteome</keyword>
<dbReference type="PROSITE" id="PS51841">
    <property type="entry name" value="LTD"/>
    <property type="match status" value="1"/>
</dbReference>
<keyword evidence="1" id="KW-0732">Signal</keyword>
<feature type="signal peptide" evidence="1">
    <location>
        <begin position="1"/>
        <end position="19"/>
    </location>
</feature>
<feature type="chain" id="PRO_5029524778" description="LTD domain-containing protein" evidence="1">
    <location>
        <begin position="20"/>
        <end position="738"/>
    </location>
</feature>
<dbReference type="InterPro" id="IPR014867">
    <property type="entry name" value="Spore_coat_CotH_CotH2/3/7"/>
</dbReference>
<evidence type="ECO:0000313" key="4">
    <source>
        <dbReference type="Proteomes" id="UP000486602"/>
    </source>
</evidence>
<dbReference type="Pfam" id="PF08757">
    <property type="entry name" value="CotH"/>
    <property type="match status" value="1"/>
</dbReference>
<evidence type="ECO:0000259" key="2">
    <source>
        <dbReference type="PROSITE" id="PS51841"/>
    </source>
</evidence>
<dbReference type="PANTHER" id="PTHR40050">
    <property type="entry name" value="INNER SPORE COAT PROTEIN H"/>
    <property type="match status" value="1"/>
</dbReference>
<dbReference type="Proteomes" id="UP000486602">
    <property type="component" value="Unassembled WGS sequence"/>
</dbReference>
<comment type="caution">
    <text evidence="3">The sequence shown here is derived from an EMBL/GenBank/DDBJ whole genome shotgun (WGS) entry which is preliminary data.</text>
</comment>
<organism evidence="3 4">
    <name type="scientific">Cryomorpha ignava</name>
    <dbReference type="NCBI Taxonomy" id="101383"/>
    <lineage>
        <taxon>Bacteria</taxon>
        <taxon>Pseudomonadati</taxon>
        <taxon>Bacteroidota</taxon>
        <taxon>Flavobacteriia</taxon>
        <taxon>Flavobacteriales</taxon>
        <taxon>Cryomorphaceae</taxon>
        <taxon>Cryomorpha</taxon>
    </lineage>
</organism>
<dbReference type="SUPFAM" id="SSF74853">
    <property type="entry name" value="Lamin A/C globular tail domain"/>
    <property type="match status" value="1"/>
</dbReference>
<sequence length="738" mass="83893">MRHFYLIFLLLTSALTAQVVPVDNGVLYTATEIPKIYISIDPDSLDDLYLEENWYENYHYQAVFVFETQAGFDTLENIGLRFRGNTARDKMKKSFKISFNTYAPGRKFHGVEKLNINAETNDPSMLRSRICWDMFHEYDVAAPRSNHVELYVNGDYYGLYQNTEHIDEEFVDTWFGNKKGNLYKCSYPANLDYVSDNPDDYKMAPFGDRTYELKTNTELDDYSKLADFIAFLNQSSDGDFRCNYAEYFNVIQYLKIAAIDVLTGNWDGYIYNNNNFYLYENPLTGQIEYIPYDLDNTWGIDWVDRDWPTRNIYEFDRHSQPRKLYTRLMDEAEYRAIFTWYLGNMLETYFNTSQHRQAVESLRDFITAAALADPYRPLDYGYNNADFLTALYDPTGGHVDYSVFEYADIREETAGQQLESTPIAPIISQVKPDFSDLPDFWKVTAYTDGPASASANISYSINGVQQPGISGVQNGNTFSFTIPLSENPISLAYNISVIGENGLSRSAFCESKTIHFNTANNTIVINELMPSNQTTIADEAGGYADWIELYNAAPNAINLSRYYLSDNKSAPLKWNIPDVTMNPGSFLLLWADGNTEEGALHTNFNLSAAGEKVYLFKKQNDELTVLDKIDMPATPTDYSFGRESDAGLPWVQFSATTPNASNNGGITGLENITAEKISVYPNPTQGMVYFSEKADFRLSDLSGRILIEGQGDFVDLSSYAPGFYLVEVGATTFRIFRI</sequence>
<dbReference type="PANTHER" id="PTHR40050:SF1">
    <property type="entry name" value="INNER SPORE COAT PROTEIN H"/>
    <property type="match status" value="1"/>
</dbReference>
<dbReference type="AlphaFoldDB" id="A0A7K3WSA1"/>
<evidence type="ECO:0000313" key="3">
    <source>
        <dbReference type="EMBL" id="NEN23941.1"/>
    </source>
</evidence>
<dbReference type="Pfam" id="PF00932">
    <property type="entry name" value="LTD"/>
    <property type="match status" value="1"/>
</dbReference>
<proteinExistence type="predicted"/>
<gene>
    <name evidence="3" type="ORF">G3O08_10565</name>
</gene>
<dbReference type="EMBL" id="JAAGVY010000017">
    <property type="protein sequence ID" value="NEN23941.1"/>
    <property type="molecule type" value="Genomic_DNA"/>
</dbReference>
<feature type="domain" description="LTD" evidence="2">
    <location>
        <begin position="510"/>
        <end position="637"/>
    </location>
</feature>
<dbReference type="InterPro" id="IPR036415">
    <property type="entry name" value="Lamin_tail_dom_sf"/>
</dbReference>
<reference evidence="3 4" key="1">
    <citation type="submission" date="2020-02" db="EMBL/GenBank/DDBJ databases">
        <title>Out from the shadows clarifying the taxonomy of the family Cryomorphaceae and related taxa by utilizing the GTDB taxonomic framework.</title>
        <authorList>
            <person name="Bowman J.P."/>
        </authorList>
    </citation>
    <scope>NUCLEOTIDE SEQUENCE [LARGE SCALE GENOMIC DNA]</scope>
    <source>
        <strain evidence="3 4">QSSC 1-22</strain>
    </source>
</reference>
<accession>A0A7K3WSA1</accession>
<protein>
    <recommendedName>
        <fullName evidence="2">LTD domain-containing protein</fullName>
    </recommendedName>
</protein>
<dbReference type="RefSeq" id="WP_163285333.1">
    <property type="nucleotide sequence ID" value="NZ_JAAGVY010000017.1"/>
</dbReference>
<dbReference type="InterPro" id="IPR001322">
    <property type="entry name" value="Lamin_tail_dom"/>
</dbReference>